<evidence type="ECO:0000313" key="1">
    <source>
        <dbReference type="EMBL" id="MBP2242913.1"/>
    </source>
</evidence>
<dbReference type="EMBL" id="JAGIKZ010000029">
    <property type="protein sequence ID" value="MBP2242913.1"/>
    <property type="molecule type" value="Genomic_DNA"/>
</dbReference>
<comment type="caution">
    <text evidence="1">The sequence shown here is derived from an EMBL/GenBank/DDBJ whole genome shotgun (WGS) entry which is preliminary data.</text>
</comment>
<protein>
    <recommendedName>
        <fullName evidence="3">Replicative helicase inhibitor G39P N-terminal domain-containing protein</fullName>
    </recommendedName>
</protein>
<sequence length="109" mass="12931">MDKREVIQVLATIESVYPQFKISDETVLMWLKVSKEMDYKLVMEKLSAHIASNRFPPVLAEIAAFRETDNPFLQQIKRWEQEGSERIERDQLFARRKPTPDWLPPSIRK</sequence>
<dbReference type="Gene3D" id="1.10.8.200">
    <property type="entry name" value="Replisome organizer (g39p helicase loader/inhibitor protein)"/>
    <property type="match status" value="1"/>
</dbReference>
<name>A0ABS4RJ45_9BACI</name>
<dbReference type="RefSeq" id="WP_066391967.1">
    <property type="nucleotide sequence ID" value="NZ_JAGIKZ010000029.1"/>
</dbReference>
<accession>A0ABS4RJ45</accession>
<keyword evidence="2" id="KW-1185">Reference proteome</keyword>
<reference evidence="1 2" key="1">
    <citation type="submission" date="2021-03" db="EMBL/GenBank/DDBJ databases">
        <title>Genomic Encyclopedia of Type Strains, Phase IV (KMG-IV): sequencing the most valuable type-strain genomes for metagenomic binning, comparative biology and taxonomic classification.</title>
        <authorList>
            <person name="Goeker M."/>
        </authorList>
    </citation>
    <scope>NUCLEOTIDE SEQUENCE [LARGE SCALE GENOMIC DNA]</scope>
    <source>
        <strain evidence="1 2">DSM 26675</strain>
    </source>
</reference>
<evidence type="ECO:0000313" key="2">
    <source>
        <dbReference type="Proteomes" id="UP001519293"/>
    </source>
</evidence>
<evidence type="ECO:0008006" key="3">
    <source>
        <dbReference type="Google" id="ProtNLM"/>
    </source>
</evidence>
<proteinExistence type="predicted"/>
<organism evidence="1 2">
    <name type="scientific">Cytobacillus eiseniae</name>
    <dbReference type="NCBI Taxonomy" id="762947"/>
    <lineage>
        <taxon>Bacteria</taxon>
        <taxon>Bacillati</taxon>
        <taxon>Bacillota</taxon>
        <taxon>Bacilli</taxon>
        <taxon>Bacillales</taxon>
        <taxon>Bacillaceae</taxon>
        <taxon>Cytobacillus</taxon>
    </lineage>
</organism>
<gene>
    <name evidence="1" type="ORF">J2Z40_003495</name>
</gene>
<dbReference type="Proteomes" id="UP001519293">
    <property type="component" value="Unassembled WGS sequence"/>
</dbReference>